<protein>
    <recommendedName>
        <fullName evidence="4">Type 4 fimbrial biogenesis protein PilX N-terminal domain-containing protein</fullName>
    </recommendedName>
</protein>
<evidence type="ECO:0000313" key="3">
    <source>
        <dbReference type="Proteomes" id="UP000231333"/>
    </source>
</evidence>
<evidence type="ECO:0000256" key="1">
    <source>
        <dbReference type="SAM" id="Phobius"/>
    </source>
</evidence>
<evidence type="ECO:0008006" key="4">
    <source>
        <dbReference type="Google" id="ProtNLM"/>
    </source>
</evidence>
<keyword evidence="1" id="KW-1133">Transmembrane helix</keyword>
<proteinExistence type="predicted"/>
<evidence type="ECO:0000313" key="2">
    <source>
        <dbReference type="EMBL" id="PIR37991.1"/>
    </source>
</evidence>
<reference evidence="2 3" key="1">
    <citation type="submission" date="2017-09" db="EMBL/GenBank/DDBJ databases">
        <title>Depth-based differentiation of microbial function through sediment-hosted aquifers and enrichment of novel symbionts in the deep terrestrial subsurface.</title>
        <authorList>
            <person name="Probst A.J."/>
            <person name="Ladd B."/>
            <person name="Jarett J.K."/>
            <person name="Geller-Mcgrath D.E."/>
            <person name="Sieber C.M."/>
            <person name="Emerson J.B."/>
            <person name="Anantharaman K."/>
            <person name="Thomas B.C."/>
            <person name="Malmstrom R."/>
            <person name="Stieglmeier M."/>
            <person name="Klingl A."/>
            <person name="Woyke T."/>
            <person name="Ryan C.M."/>
            <person name="Banfield J.F."/>
        </authorList>
    </citation>
    <scope>NUCLEOTIDE SEQUENCE [LARGE SCALE GENOMIC DNA]</scope>
    <source>
        <strain evidence="2">CG10_big_fil_rev_8_21_14_0_10_42_12</strain>
    </source>
</reference>
<comment type="caution">
    <text evidence="2">The sequence shown here is derived from an EMBL/GenBank/DDBJ whole genome shotgun (WGS) entry which is preliminary data.</text>
</comment>
<name>A0A2H0QUN3_9BACT</name>
<gene>
    <name evidence="2" type="ORF">COV34_02800</name>
</gene>
<keyword evidence="1" id="KW-0472">Membrane</keyword>
<keyword evidence="1" id="KW-0812">Transmembrane</keyword>
<dbReference type="Proteomes" id="UP000231333">
    <property type="component" value="Unassembled WGS sequence"/>
</dbReference>
<sequence>MNKRHTKQSGFVALMTAIVLSLIIILITATLNQSGFFARYIALDSEYKEMSVALAEACIDNAILRIISDETYGGNETLRVGDEICTIRPVQIDAPSAGMYTIETQAAFNEATTNLRVVIDGNDYSIESWTEVQSF</sequence>
<feature type="transmembrane region" description="Helical" evidence="1">
    <location>
        <begin position="12"/>
        <end position="31"/>
    </location>
</feature>
<dbReference type="AlphaFoldDB" id="A0A2H0QUN3"/>
<accession>A0A2H0QUN3</accession>
<dbReference type="EMBL" id="PCXL01000013">
    <property type="protein sequence ID" value="PIR37991.1"/>
    <property type="molecule type" value="Genomic_DNA"/>
</dbReference>
<organism evidence="2 3">
    <name type="scientific">Candidatus Zambryskibacteria bacterium CG10_big_fil_rev_8_21_14_0_10_42_12</name>
    <dbReference type="NCBI Taxonomy" id="1975115"/>
    <lineage>
        <taxon>Bacteria</taxon>
        <taxon>Candidatus Zambryskiibacteriota</taxon>
    </lineage>
</organism>